<dbReference type="AlphaFoldDB" id="A0A0G4BAR2"/>
<dbReference type="EMBL" id="CP011216">
    <property type="protein sequence ID" value="AKM84685.1"/>
    <property type="molecule type" value="Genomic_DNA"/>
</dbReference>
<reference evidence="2 3" key="1">
    <citation type="journal article" date="2015" name="Nature">
        <title>rRNA introns, odd ribosomes, and small enigmatic genomes across a large radiation of phyla.</title>
        <authorList>
            <person name="Brown C.T."/>
            <person name="Hug L.A."/>
            <person name="Thomas B.C."/>
            <person name="Sharon I."/>
            <person name="Castelle C.J."/>
            <person name="Singh A."/>
            <person name="Wilkins M.J."/>
            <person name="Williams K.H."/>
            <person name="Banfield J.F."/>
        </authorList>
    </citation>
    <scope>NUCLEOTIDE SEQUENCE [LARGE SCALE GENOMIC DNA]</scope>
</reference>
<evidence type="ECO:0008006" key="4">
    <source>
        <dbReference type="Google" id="ProtNLM"/>
    </source>
</evidence>
<evidence type="ECO:0000256" key="1">
    <source>
        <dbReference type="SAM" id="Phobius"/>
    </source>
</evidence>
<keyword evidence="1" id="KW-0472">Membrane</keyword>
<evidence type="ECO:0000313" key="3">
    <source>
        <dbReference type="Proteomes" id="UP000035659"/>
    </source>
</evidence>
<dbReference type="Proteomes" id="UP000035659">
    <property type="component" value="Chromosome"/>
</dbReference>
<proteinExistence type="predicted"/>
<feature type="transmembrane region" description="Helical" evidence="1">
    <location>
        <begin position="6"/>
        <end position="23"/>
    </location>
</feature>
<gene>
    <name evidence="2" type="ORF">VE98_C0001G0228</name>
</gene>
<keyword evidence="1" id="KW-1133">Transmembrane helix</keyword>
<sequence>MIYGWILFIVVVLGGGMMLYAMSKKRALSDIDRDKVRSAWANIELLVEGDNDSEWVKAVFEADKLLDFALVQRRVAGESLGERLKNAKPLFGNIDAAWQAHKVRNELAHNMNAQLTRPQIERAMDNFKRALRRLGAL</sequence>
<accession>A0A0G4BAR2</accession>
<name>A0A0G4BAR2_UNCK3</name>
<evidence type="ECO:0000313" key="2">
    <source>
        <dbReference type="EMBL" id="AKM84685.1"/>
    </source>
</evidence>
<dbReference type="STRING" id="1620412.VE98_C0001G0228"/>
<protein>
    <recommendedName>
        <fullName evidence="4">DUF4145 domain-containing protein</fullName>
    </recommendedName>
</protein>
<keyword evidence="1" id="KW-0812">Transmembrane</keyword>
<organism evidence="2 3">
    <name type="scientific">candidate division Kazan bacterium GW2011_GWA1_50_15</name>
    <dbReference type="NCBI Taxonomy" id="1620412"/>
    <lineage>
        <taxon>Bacteria</taxon>
        <taxon>Bacteria division Kazan-3B-28</taxon>
    </lineage>
</organism>
<dbReference type="KEGG" id="bgw:VE98_C0001G0228"/>